<dbReference type="EMBL" id="JN116823">
    <property type="protein sequence ID" value="AEV51856.1"/>
    <property type="molecule type" value="Genomic_DNA"/>
</dbReference>
<proteinExistence type="predicted"/>
<dbReference type="InterPro" id="IPR027417">
    <property type="entry name" value="P-loop_NTPase"/>
</dbReference>
<protein>
    <submittedName>
        <fullName evidence="1">Terminase large subunit</fullName>
    </submittedName>
</protein>
<dbReference type="GeneID" id="11537941"/>
<name>G9FH27_9CAUD</name>
<evidence type="ECO:0000313" key="1">
    <source>
        <dbReference type="EMBL" id="AEV51856.1"/>
    </source>
</evidence>
<reference evidence="1 2" key="1">
    <citation type="submission" date="2011-06" db="EMBL/GenBank/DDBJ databases">
        <title>Two lysogenic phages can combine to generate a single lytic phage.</title>
        <authorList>
            <person name="Petrovski S."/>
        </authorList>
    </citation>
    <scope>NUCLEOTIDE SEQUENCE [LARGE SCALE GENOMIC DNA]</scope>
</reference>
<sequence length="508" mass="55480">MTGTTLRPSERKLSEVARHLVIPDGIVTSQFPRVYKRLQEVGVSFDRWQQGFGQISLGCRESGKYAASIGGVVASIPRQVGKTYTVGNLIIGLCLEFPGLRVIWTSHHNRTTTNTFRSMQSMVRKKKIWPHVAAIRTANGEQEIVFTNGSIIMFGAREQGFGRGMEAIDIEVFDEAQILGVKALEDMVPATNAAKHEHGGLVFFIGTPPRPTDDGEAFATKRKKAIKGLTRDQVYVEISADPNTDPDDQSKFATFNPSYPHRTPLESMLRMRENIPDEDSWRREAMGIWPDDDDQGPQTWQIVAENQWNGLVDYPALTGTIGIGIARVGAQWVIAAAQRTDDDRIHVEVGYLRVAANPDIVDLIARVDDVLQPCAIATDARSPAAVIETPLKTAGIELIKSTANQAALMSSGFVDDAEDGLLSHTGQRALDLALRSAGKRLLPRGDWVVDAAGDPEAAPLLAVVVARWALLTFESRVTGPAAAPAFERDTRPRSVGTVDSFDAMTVAF</sequence>
<organism evidence="1 2">
    <name type="scientific">Rhodococcus phage REQ2</name>
    <dbReference type="NCBI Taxonomy" id="1109713"/>
    <lineage>
        <taxon>Viruses</taxon>
        <taxon>Duplodnaviria</taxon>
        <taxon>Heunggongvirae</taxon>
        <taxon>Uroviricota</taxon>
        <taxon>Caudoviricetes</taxon>
        <taxon>Caudoviricetes incertae sedis</taxon>
        <taxon>Melbournevirus</taxon>
        <taxon>Melbournevirus REQ2</taxon>
    </lineage>
</organism>
<evidence type="ECO:0000313" key="2">
    <source>
        <dbReference type="Proteomes" id="UP000005427"/>
    </source>
</evidence>
<dbReference type="OrthoDB" id="1610at10239"/>
<dbReference type="KEGG" id="vg:11537941"/>
<dbReference type="Gene3D" id="3.40.50.300">
    <property type="entry name" value="P-loop containing nucleotide triphosphate hydrolases"/>
    <property type="match status" value="1"/>
</dbReference>
<gene>
    <name evidence="1" type="primary">terL</name>
</gene>
<dbReference type="RefSeq" id="YP_005087046.1">
    <property type="nucleotide sequence ID" value="NC_016652.1"/>
</dbReference>
<keyword evidence="2" id="KW-1185">Reference proteome</keyword>
<accession>G9FH27</accession>
<dbReference type="Proteomes" id="UP000005427">
    <property type="component" value="Segment"/>
</dbReference>
<dbReference type="Pfam" id="PF03237">
    <property type="entry name" value="Terminase_6N"/>
    <property type="match status" value="1"/>
</dbReference>